<protein>
    <recommendedName>
        <fullName evidence="3">PLAT domain-containing protein</fullName>
    </recommendedName>
</protein>
<evidence type="ECO:0000313" key="4">
    <source>
        <dbReference type="EMBL" id="MEQ2227579.1"/>
    </source>
</evidence>
<dbReference type="PRINTS" id="PR00467">
    <property type="entry name" value="MAMLPOXGNASE"/>
</dbReference>
<comment type="caution">
    <text evidence="4">The sequence shown here is derived from an EMBL/GenBank/DDBJ whole genome shotgun (WGS) entry which is preliminary data.</text>
</comment>
<sequence length="102" mass="11882">MPAYEVTVYHSKELFACTVNNVYIKLVGEKGESEDTRLSKDSCFIGKESYCTINCHDSIGNLLLIEIQKKSFFLEDKWFPEKNRSQSSQWKNLQLPNVHLDY</sequence>
<comment type="similarity">
    <text evidence="1">Belongs to the lipoxygenase family.</text>
</comment>
<evidence type="ECO:0000259" key="3">
    <source>
        <dbReference type="PROSITE" id="PS50095"/>
    </source>
</evidence>
<dbReference type="InterPro" id="IPR036392">
    <property type="entry name" value="PLAT/LH2_dom_sf"/>
</dbReference>
<gene>
    <name evidence="4" type="ORF">ILYODFUR_039015</name>
</gene>
<dbReference type="EMBL" id="JAHRIQ010022395">
    <property type="protein sequence ID" value="MEQ2227579.1"/>
    <property type="molecule type" value="Genomic_DNA"/>
</dbReference>
<accession>A0ABV0T4Z6</accession>
<dbReference type="PROSITE" id="PS50095">
    <property type="entry name" value="PLAT"/>
    <property type="match status" value="1"/>
</dbReference>
<dbReference type="Gene3D" id="2.60.60.20">
    <property type="entry name" value="PLAT/LH2 domain"/>
    <property type="match status" value="1"/>
</dbReference>
<proteinExistence type="inferred from homology"/>
<reference evidence="4 5" key="1">
    <citation type="submission" date="2021-06" db="EMBL/GenBank/DDBJ databases">
        <authorList>
            <person name="Palmer J.M."/>
        </authorList>
    </citation>
    <scope>NUCLEOTIDE SEQUENCE [LARGE SCALE GENOMIC DNA]</scope>
    <source>
        <strain evidence="5">if_2019</strain>
        <tissue evidence="4">Muscle</tissue>
    </source>
</reference>
<feature type="domain" description="PLAT" evidence="3">
    <location>
        <begin position="2"/>
        <end position="102"/>
    </location>
</feature>
<dbReference type="Pfam" id="PF01477">
    <property type="entry name" value="PLAT"/>
    <property type="match status" value="1"/>
</dbReference>
<comment type="caution">
    <text evidence="2">Lacks conserved residue(s) required for the propagation of feature annotation.</text>
</comment>
<evidence type="ECO:0000256" key="2">
    <source>
        <dbReference type="PROSITE-ProRule" id="PRU00152"/>
    </source>
</evidence>
<keyword evidence="5" id="KW-1185">Reference proteome</keyword>
<name>A0ABV0T4Z6_9TELE</name>
<evidence type="ECO:0000313" key="5">
    <source>
        <dbReference type="Proteomes" id="UP001482620"/>
    </source>
</evidence>
<dbReference type="Proteomes" id="UP001482620">
    <property type="component" value="Unassembled WGS sequence"/>
</dbReference>
<dbReference type="InterPro" id="IPR001024">
    <property type="entry name" value="PLAT/LH2_dom"/>
</dbReference>
<dbReference type="SUPFAM" id="SSF49723">
    <property type="entry name" value="Lipase/lipooxygenase domain (PLAT/LH2 domain)"/>
    <property type="match status" value="1"/>
</dbReference>
<dbReference type="InterPro" id="IPR001885">
    <property type="entry name" value="LipOase_mml"/>
</dbReference>
<evidence type="ECO:0000256" key="1">
    <source>
        <dbReference type="ARBA" id="ARBA00009419"/>
    </source>
</evidence>
<organism evidence="4 5">
    <name type="scientific">Ilyodon furcidens</name>
    <name type="common">goldbreast splitfin</name>
    <dbReference type="NCBI Taxonomy" id="33524"/>
    <lineage>
        <taxon>Eukaryota</taxon>
        <taxon>Metazoa</taxon>
        <taxon>Chordata</taxon>
        <taxon>Craniata</taxon>
        <taxon>Vertebrata</taxon>
        <taxon>Euteleostomi</taxon>
        <taxon>Actinopterygii</taxon>
        <taxon>Neopterygii</taxon>
        <taxon>Teleostei</taxon>
        <taxon>Neoteleostei</taxon>
        <taxon>Acanthomorphata</taxon>
        <taxon>Ovalentaria</taxon>
        <taxon>Atherinomorphae</taxon>
        <taxon>Cyprinodontiformes</taxon>
        <taxon>Goodeidae</taxon>
        <taxon>Ilyodon</taxon>
    </lineage>
</organism>